<dbReference type="Gene3D" id="3.20.20.80">
    <property type="entry name" value="Glycosidases"/>
    <property type="match status" value="1"/>
</dbReference>
<dbReference type="Gene3D" id="2.30.30.40">
    <property type="entry name" value="SH3 Domains"/>
    <property type="match status" value="1"/>
</dbReference>
<evidence type="ECO:0000256" key="1">
    <source>
        <dbReference type="ARBA" id="ARBA00000632"/>
    </source>
</evidence>
<evidence type="ECO:0000259" key="5">
    <source>
        <dbReference type="PROSITE" id="PS51781"/>
    </source>
</evidence>
<feature type="domain" description="SH3b" evidence="5">
    <location>
        <begin position="259"/>
        <end position="326"/>
    </location>
</feature>
<evidence type="ECO:0000256" key="4">
    <source>
        <dbReference type="ARBA" id="ARBA00012732"/>
    </source>
</evidence>
<dbReference type="GO" id="GO:0016998">
    <property type="term" value="P:cell wall macromolecule catabolic process"/>
    <property type="evidence" value="ECO:0007669"/>
    <property type="project" value="InterPro"/>
</dbReference>
<accession>A0A8S5SDZ1</accession>
<evidence type="ECO:0000313" key="6">
    <source>
        <dbReference type="EMBL" id="DAF49189.1"/>
    </source>
</evidence>
<name>A0A8S5SDZ1_9CAUD</name>
<proteinExistence type="inferred from homology"/>
<dbReference type="PROSITE" id="PS51904">
    <property type="entry name" value="GLYCOSYL_HYDROL_F25_2"/>
    <property type="match status" value="1"/>
</dbReference>
<comment type="catalytic activity">
    <reaction evidence="1">
        <text>Hydrolysis of (1-&gt;4)-beta-linkages between N-acetylmuramic acid and N-acetyl-D-glucosamine residues in a peptidoglycan and between N-acetyl-D-glucosamine residues in chitodextrins.</text>
        <dbReference type="EC" id="3.2.1.17"/>
    </reaction>
</comment>
<evidence type="ECO:0000256" key="2">
    <source>
        <dbReference type="ARBA" id="ARBA00007553"/>
    </source>
</evidence>
<dbReference type="Pfam" id="PF01183">
    <property type="entry name" value="Glyco_hydro_25"/>
    <property type="match status" value="1"/>
</dbReference>
<reference evidence="6" key="1">
    <citation type="journal article" date="2021" name="Proc. Natl. Acad. Sci. U.S.A.">
        <title>A Catalog of Tens of Thousands of Viruses from Human Metagenomes Reveals Hidden Associations with Chronic Diseases.</title>
        <authorList>
            <person name="Tisza M.J."/>
            <person name="Buck C.B."/>
        </authorList>
    </citation>
    <scope>NUCLEOTIDE SEQUENCE</scope>
    <source>
        <strain evidence="6">CtrNG92</strain>
    </source>
</reference>
<dbReference type="SMART" id="SM00287">
    <property type="entry name" value="SH3b"/>
    <property type="match status" value="1"/>
</dbReference>
<dbReference type="PANTHER" id="PTHR34135">
    <property type="entry name" value="LYSOZYME"/>
    <property type="match status" value="1"/>
</dbReference>
<dbReference type="InterPro" id="IPR017853">
    <property type="entry name" value="GH"/>
</dbReference>
<dbReference type="InterPro" id="IPR002053">
    <property type="entry name" value="Glyco_hydro_25"/>
</dbReference>
<sequence>MGKIADISKHQGRVDWEQAATELDLAILRASYGVQSVDERYHENVEGCLKYGVPFGAYHYVYAGNALKARQEARSFVKTARAEAKEPAFWIADIEYKTQDKKTTDAVCAAFLDELRRQGCKKIGLYINTRYPYLRQETINECDIMWIPHWGPNDGNVPGDSAKPQYPHDIWQYTSYGALAGVEGRVDLNMLTGTKPLEYFTGAQEEPEKPAEDEEKAVLYLVTLGAYTSREKAQEAAEKARTLGLNAEVMDVYGDHEDAENAIEAVEIAPSTWNVRKGPGTQYGIIGVAREGEVYEKDEEASTEDWVCILYCGTQGYISAKGVVDK</sequence>
<dbReference type="SUPFAM" id="SSF51445">
    <property type="entry name" value="(Trans)glycosidases"/>
    <property type="match status" value="1"/>
</dbReference>
<dbReference type="EC" id="3.2.1.17" evidence="4"/>
<dbReference type="PROSITE" id="PS51781">
    <property type="entry name" value="SH3B"/>
    <property type="match status" value="1"/>
</dbReference>
<comment type="similarity">
    <text evidence="3">Belongs to the glycosyl hydrolase 25 family.</text>
</comment>
<protein>
    <recommendedName>
        <fullName evidence="4">lysozyme</fullName>
        <ecNumber evidence="4">3.2.1.17</ecNumber>
    </recommendedName>
</protein>
<dbReference type="GO" id="GO:0003796">
    <property type="term" value="F:lysozyme activity"/>
    <property type="evidence" value="ECO:0007669"/>
    <property type="project" value="UniProtKB-EC"/>
</dbReference>
<organism evidence="6">
    <name type="scientific">Caudovirales sp. ctrNG92</name>
    <dbReference type="NCBI Taxonomy" id="2827638"/>
    <lineage>
        <taxon>Viruses</taxon>
        <taxon>Duplodnaviria</taxon>
        <taxon>Heunggongvirae</taxon>
        <taxon>Uroviricota</taxon>
        <taxon>Caudoviricetes</taxon>
    </lineage>
</organism>
<comment type="similarity">
    <text evidence="2">Belongs to the N-acetylmuramoyl-L-alanine amidase 2 family.</text>
</comment>
<dbReference type="GO" id="GO:0009253">
    <property type="term" value="P:peptidoglycan catabolic process"/>
    <property type="evidence" value="ECO:0007669"/>
    <property type="project" value="InterPro"/>
</dbReference>
<dbReference type="EMBL" id="BK032578">
    <property type="protein sequence ID" value="DAF49189.1"/>
    <property type="molecule type" value="Genomic_DNA"/>
</dbReference>
<dbReference type="GO" id="GO:0016052">
    <property type="term" value="P:carbohydrate catabolic process"/>
    <property type="evidence" value="ECO:0007669"/>
    <property type="project" value="TreeGrafter"/>
</dbReference>
<dbReference type="Pfam" id="PF08239">
    <property type="entry name" value="SH3_3"/>
    <property type="match status" value="1"/>
</dbReference>
<dbReference type="InterPro" id="IPR003646">
    <property type="entry name" value="SH3-like_bac-type"/>
</dbReference>
<evidence type="ECO:0000256" key="3">
    <source>
        <dbReference type="ARBA" id="ARBA00010646"/>
    </source>
</evidence>
<dbReference type="PANTHER" id="PTHR34135:SF1">
    <property type="entry name" value="GLYCOSYL HYDROLASE FAMILY 25"/>
    <property type="match status" value="1"/>
</dbReference>